<dbReference type="InterPro" id="IPR050363">
    <property type="entry name" value="MIP/Aquaporin"/>
</dbReference>
<evidence type="ECO:0000256" key="6">
    <source>
        <dbReference type="ARBA" id="ARBA00023136"/>
    </source>
</evidence>
<feature type="transmembrane region" description="Helical" evidence="9">
    <location>
        <begin position="21"/>
        <end position="41"/>
    </location>
</feature>
<keyword evidence="11" id="KW-1185">Reference proteome</keyword>
<comment type="subcellular location">
    <subcellularLocation>
        <location evidence="1">Membrane</location>
        <topology evidence="1">Multi-pass membrane protein</topology>
    </subcellularLocation>
</comment>
<dbReference type="EMBL" id="UPTC01000262">
    <property type="protein sequence ID" value="VBB27639.1"/>
    <property type="molecule type" value="Genomic_DNA"/>
</dbReference>
<dbReference type="OrthoDB" id="3222at2759"/>
<accession>A0A498SGB8</accession>
<dbReference type="GO" id="GO:0015250">
    <property type="term" value="F:water channel activity"/>
    <property type="evidence" value="ECO:0007669"/>
    <property type="project" value="TreeGrafter"/>
</dbReference>
<feature type="transmembrane region" description="Helical" evidence="9">
    <location>
        <begin position="53"/>
        <end position="74"/>
    </location>
</feature>
<keyword evidence="3 8" id="KW-0813">Transport</keyword>
<evidence type="ECO:0000256" key="7">
    <source>
        <dbReference type="ARBA" id="ARBA00045280"/>
    </source>
</evidence>
<keyword evidence="5 9" id="KW-1133">Transmembrane helix</keyword>
<evidence type="ECO:0000256" key="5">
    <source>
        <dbReference type="ARBA" id="ARBA00022989"/>
    </source>
</evidence>
<evidence type="ECO:0000256" key="1">
    <source>
        <dbReference type="ARBA" id="ARBA00004141"/>
    </source>
</evidence>
<comment type="function">
    <text evidence="7">Aquaglyceroporin that may modulate the water content and osmolytes during anhydrobiosis.</text>
</comment>
<evidence type="ECO:0000313" key="11">
    <source>
        <dbReference type="Proteomes" id="UP000276991"/>
    </source>
</evidence>
<evidence type="ECO:0000256" key="3">
    <source>
        <dbReference type="ARBA" id="ARBA00022448"/>
    </source>
</evidence>
<evidence type="ECO:0008006" key="12">
    <source>
        <dbReference type="Google" id="ProtNLM"/>
    </source>
</evidence>
<feature type="transmembrane region" description="Helical" evidence="9">
    <location>
        <begin position="95"/>
        <end position="118"/>
    </location>
</feature>
<evidence type="ECO:0000313" key="10">
    <source>
        <dbReference type="EMBL" id="VBB27639.1"/>
    </source>
</evidence>
<evidence type="ECO:0000256" key="9">
    <source>
        <dbReference type="SAM" id="Phobius"/>
    </source>
</evidence>
<dbReference type="GO" id="GO:0015254">
    <property type="term" value="F:glycerol channel activity"/>
    <property type="evidence" value="ECO:0007669"/>
    <property type="project" value="TreeGrafter"/>
</dbReference>
<dbReference type="PANTHER" id="PTHR43829:SF9">
    <property type="entry name" value="AQUAPORIN-9"/>
    <property type="match status" value="1"/>
</dbReference>
<dbReference type="PRINTS" id="PR00783">
    <property type="entry name" value="MINTRINSICP"/>
</dbReference>
<sequence length="296" mass="32515">MDNIAIVRNKLRLRNDLMRCLLSEFISTAFLLFAGTSANASNLLGGSNCKICVMLGWAFGIGLGAFAAGRLSGGHMNPAISFAFYLCGNLSAFKFIMYSIAQLFGALAGSFLTFFLYYDGINHFDDGNRQTTGPKATIGIFVPWPQEYLSISGCIFDQFVGTALLSFCIMIFSEPRNKIPPAAQPMILSMTIVVVAACVSENAGGEINPARDLAPKLMAVSVGYGWDVFSFREYKWFLIPIFVPFVGAAFGTWFYYLTLGIHISDDNDEHNKMDNRLEMNEVSRVAIGNSKIVISK</sequence>
<keyword evidence="4 8" id="KW-0812">Transmembrane</keyword>
<dbReference type="InterPro" id="IPR023271">
    <property type="entry name" value="Aquaporin-like"/>
</dbReference>
<name>A0A498SGB8_ACAVI</name>
<reference evidence="10 11" key="1">
    <citation type="submission" date="2018-08" db="EMBL/GenBank/DDBJ databases">
        <authorList>
            <person name="Laetsch R D."/>
            <person name="Stevens L."/>
            <person name="Kumar S."/>
            <person name="Blaxter L. M."/>
        </authorList>
    </citation>
    <scope>NUCLEOTIDE SEQUENCE [LARGE SCALE GENOMIC DNA]</scope>
</reference>
<comment type="similarity">
    <text evidence="2 8">Belongs to the MIP/aquaporin (TC 1.A.8) family.</text>
</comment>
<keyword evidence="6 9" id="KW-0472">Membrane</keyword>
<organism evidence="10 11">
    <name type="scientific">Acanthocheilonema viteae</name>
    <name type="common">Filarial nematode worm</name>
    <name type="synonym">Dipetalonema viteae</name>
    <dbReference type="NCBI Taxonomy" id="6277"/>
    <lineage>
        <taxon>Eukaryota</taxon>
        <taxon>Metazoa</taxon>
        <taxon>Ecdysozoa</taxon>
        <taxon>Nematoda</taxon>
        <taxon>Chromadorea</taxon>
        <taxon>Rhabditida</taxon>
        <taxon>Spirurina</taxon>
        <taxon>Spiruromorpha</taxon>
        <taxon>Filarioidea</taxon>
        <taxon>Onchocercidae</taxon>
        <taxon>Acanthocheilonema</taxon>
    </lineage>
</organism>
<proteinExistence type="inferred from homology"/>
<dbReference type="GO" id="GO:0016323">
    <property type="term" value="C:basolateral plasma membrane"/>
    <property type="evidence" value="ECO:0007669"/>
    <property type="project" value="TreeGrafter"/>
</dbReference>
<dbReference type="AlphaFoldDB" id="A0A498SGB8"/>
<feature type="transmembrane region" description="Helical" evidence="9">
    <location>
        <begin position="236"/>
        <end position="257"/>
    </location>
</feature>
<protein>
    <recommendedName>
        <fullName evidence="12">Aquaporin</fullName>
    </recommendedName>
</protein>
<evidence type="ECO:0000256" key="8">
    <source>
        <dbReference type="RuleBase" id="RU000477"/>
    </source>
</evidence>
<evidence type="ECO:0000256" key="2">
    <source>
        <dbReference type="ARBA" id="ARBA00006175"/>
    </source>
</evidence>
<dbReference type="InterPro" id="IPR000425">
    <property type="entry name" value="MIP"/>
</dbReference>
<dbReference type="PANTHER" id="PTHR43829">
    <property type="entry name" value="AQUAPORIN OR AQUAGLYCEROPORIN RELATED"/>
    <property type="match status" value="1"/>
</dbReference>
<feature type="transmembrane region" description="Helical" evidence="9">
    <location>
        <begin position="148"/>
        <end position="173"/>
    </location>
</feature>
<dbReference type="PROSITE" id="PS00221">
    <property type="entry name" value="MIP"/>
    <property type="match status" value="1"/>
</dbReference>
<evidence type="ECO:0000256" key="4">
    <source>
        <dbReference type="ARBA" id="ARBA00022692"/>
    </source>
</evidence>
<dbReference type="Proteomes" id="UP000276991">
    <property type="component" value="Unassembled WGS sequence"/>
</dbReference>
<dbReference type="SUPFAM" id="SSF81338">
    <property type="entry name" value="Aquaporin-like"/>
    <property type="match status" value="1"/>
</dbReference>
<dbReference type="STRING" id="6277.A0A498SGB8"/>
<gene>
    <name evidence="10" type="ORF">NAV_LOCUS2469</name>
</gene>
<dbReference type="Pfam" id="PF00230">
    <property type="entry name" value="MIP"/>
    <property type="match status" value="1"/>
</dbReference>
<dbReference type="Gene3D" id="1.20.1080.10">
    <property type="entry name" value="Glycerol uptake facilitator protein"/>
    <property type="match status" value="1"/>
</dbReference>
<dbReference type="InterPro" id="IPR022357">
    <property type="entry name" value="MIP_CS"/>
</dbReference>